<keyword evidence="1" id="KW-0812">Transmembrane</keyword>
<gene>
    <name evidence="2" type="ORF">PZE19_05185</name>
</gene>
<dbReference type="RefSeq" id="WP_277859508.1">
    <property type="nucleotide sequence ID" value="NZ_JARRAG010000001.1"/>
</dbReference>
<feature type="transmembrane region" description="Helical" evidence="1">
    <location>
        <begin position="6"/>
        <end position="30"/>
    </location>
</feature>
<name>A0ABT6F6C7_9BACT</name>
<keyword evidence="3" id="KW-1185">Reference proteome</keyword>
<evidence type="ECO:0000313" key="2">
    <source>
        <dbReference type="EMBL" id="MDG3003153.1"/>
    </source>
</evidence>
<keyword evidence="1" id="KW-0472">Membrane</keyword>
<dbReference type="EMBL" id="JARRAG010000001">
    <property type="protein sequence ID" value="MDG3003153.1"/>
    <property type="molecule type" value="Genomic_DNA"/>
</dbReference>
<keyword evidence="1" id="KW-1133">Transmembrane helix</keyword>
<proteinExistence type="predicted"/>
<sequence>MNDSYFWLATCLTCLLALVVLAAATCLFLVRRLDGLTRAHEATQQRLVQIAYDLRRLEQWAVDPSRPRFPEVEADHGAAEGILPLISVPDMGFEGRADDGSGLAEKHREVWSLIEEGKTPQEISLATSRPIGQVELIIGLYRQHQASRPQGRHDTSS</sequence>
<evidence type="ECO:0000256" key="1">
    <source>
        <dbReference type="SAM" id="Phobius"/>
    </source>
</evidence>
<evidence type="ECO:0008006" key="4">
    <source>
        <dbReference type="Google" id="ProtNLM"/>
    </source>
</evidence>
<evidence type="ECO:0000313" key="3">
    <source>
        <dbReference type="Proteomes" id="UP001216907"/>
    </source>
</evidence>
<organism evidence="2 3">
    <name type="scientific">Paludisphaera mucosa</name>
    <dbReference type="NCBI Taxonomy" id="3030827"/>
    <lineage>
        <taxon>Bacteria</taxon>
        <taxon>Pseudomonadati</taxon>
        <taxon>Planctomycetota</taxon>
        <taxon>Planctomycetia</taxon>
        <taxon>Isosphaerales</taxon>
        <taxon>Isosphaeraceae</taxon>
        <taxon>Paludisphaera</taxon>
    </lineage>
</organism>
<reference evidence="2 3" key="1">
    <citation type="submission" date="2023-03" db="EMBL/GenBank/DDBJ databases">
        <title>Paludisphaera mucosa sp. nov. a novel planctomycete from northern fen.</title>
        <authorList>
            <person name="Ivanova A."/>
        </authorList>
    </citation>
    <scope>NUCLEOTIDE SEQUENCE [LARGE SCALE GENOMIC DNA]</scope>
    <source>
        <strain evidence="2 3">Pla2</strain>
    </source>
</reference>
<accession>A0ABT6F6C7</accession>
<protein>
    <recommendedName>
        <fullName evidence="4">DUF2802 domain-containing protein</fullName>
    </recommendedName>
</protein>
<dbReference type="Proteomes" id="UP001216907">
    <property type="component" value="Unassembled WGS sequence"/>
</dbReference>
<comment type="caution">
    <text evidence="2">The sequence shown here is derived from an EMBL/GenBank/DDBJ whole genome shotgun (WGS) entry which is preliminary data.</text>
</comment>